<comment type="pathway">
    <text evidence="4 30">Amino-acid biosynthesis; L-threonine biosynthesis; L-threonine from L-aspartate: step 3/5.</text>
</comment>
<dbReference type="EC" id="2.7.2.4" evidence="30"/>
<dbReference type="SUPFAM" id="SSF55021">
    <property type="entry name" value="ACT-like"/>
    <property type="match status" value="2"/>
</dbReference>
<evidence type="ECO:0000256" key="11">
    <source>
        <dbReference type="ARBA" id="ARBA00022679"/>
    </source>
</evidence>
<comment type="pathway">
    <text evidence="5 30">Amino-acid biosynthesis; L-methionine biosynthesis via de novo pathway; L-homoserine from L-aspartate: step 3/3.</text>
</comment>
<dbReference type="STRING" id="344882.ABB29_03415"/>
<sequence>MSSSAAEVEKPVAVTVVHKFGGTSVADAERYRHVAQLLLARDEQTQVTVVSAMKGVTDALIEVARGAAADDQDWRERWHALRGRHRGAAVALLGEHAGPTLEWLEERFQNLSEVLTALSVIGELPREVLDRVQGMGEVFSAQLLGNHLSVLGEDCAVLDAREVLVVGSSDLGVDVDWQASAERLARWRQQHPQQRIVATGFVARDRNDRITTLGRNGSDYSGAIFAALFNAQELHIWTDVDGVLSADPRVVSEAVQLQTLSYDEACELAYFGAKVVHPQTMSPAIERGLPIIIRNTFQPDHPGTRISADSQASGPVKGLTLSPDLAVLNLEGTGLMGVPGTAERVFAALRDARVSVVMISQGSSEHSICCVVRQAEASRARDALLHAFAHELSMGQIQRVQLTSDVSVLAAVGDGMAGQPGVAARLFESLGRARVNILAIAQGSSERNISVAIDSADATKALRAAHAGFWLSPQTFSIGVIGPGNVGAAFIEQLRAAQPQLLDKANLDLRLRGIASSTRMLLRDRNIGADWKQEMASSNSQVDLDAFAAHLLSAHLPHAVIVDCSASPAVADRYADWLAAGIHVVTPNKQAGAGDQQRYDAIRAAATSSGARFRYEATVCAGLPVISTLRDLCDTGDRITSIQGIFSGTLAWLFNRFDGSVPFSRLVTDARGMGYTEPDPRDDLSGTDVARKLVILAREAGRELTLDQVKVESLVPASLQQASVDDFMARLDEVDAAFGERLANANDNGQVLRYVAQLDADGNASVGLVAMARSHAFANLRETDNIVQFTTRRYCDNPLIVQGPGAGPEVTAAGVFADLLRVAAGRGAKL</sequence>
<comment type="similarity">
    <text evidence="7 30">In the C-terminal section; belongs to the homoserine dehydrogenase family.</text>
</comment>
<keyword evidence="19" id="KW-0809">Transit peptide</keyword>
<dbReference type="CDD" id="cd04921">
    <property type="entry name" value="ACT_AKi-HSDH-ThrA-like_1"/>
    <property type="match status" value="1"/>
</dbReference>
<dbReference type="UniPathway" id="UPA00051">
    <property type="reaction ID" value="UER00462"/>
</dbReference>
<feature type="domain" description="ACT" evidence="31">
    <location>
        <begin position="411"/>
        <end position="485"/>
    </location>
</feature>
<dbReference type="GO" id="GO:0004412">
    <property type="term" value="F:homoserine dehydrogenase activity"/>
    <property type="evidence" value="ECO:0007669"/>
    <property type="project" value="UniProtKB-UniRule"/>
</dbReference>
<evidence type="ECO:0000256" key="10">
    <source>
        <dbReference type="ARBA" id="ARBA00022605"/>
    </source>
</evidence>
<dbReference type="CDD" id="cd04922">
    <property type="entry name" value="ACT_AKi-HSDH-ThrA_2"/>
    <property type="match status" value="1"/>
</dbReference>
<evidence type="ECO:0000256" key="14">
    <source>
        <dbReference type="ARBA" id="ARBA00022737"/>
    </source>
</evidence>
<dbReference type="InterPro" id="IPR019811">
    <property type="entry name" value="HDH_CS"/>
</dbReference>
<feature type="domain" description="ACT" evidence="31">
    <location>
        <begin position="330"/>
        <end position="405"/>
    </location>
</feature>
<comment type="catalytic activity">
    <reaction evidence="27">
        <text>L-aspartate + ATP = 4-phospho-L-aspartate + ADP</text>
        <dbReference type="Rhea" id="RHEA:23776"/>
        <dbReference type="ChEBI" id="CHEBI:29991"/>
        <dbReference type="ChEBI" id="CHEBI:30616"/>
        <dbReference type="ChEBI" id="CHEBI:57535"/>
        <dbReference type="ChEBI" id="CHEBI:456216"/>
        <dbReference type="EC" id="2.7.2.4"/>
    </reaction>
    <physiologicalReaction direction="left-to-right" evidence="27">
        <dbReference type="Rhea" id="RHEA:23777"/>
    </physiologicalReaction>
</comment>
<dbReference type="RefSeq" id="WP_057657220.1">
    <property type="nucleotide sequence ID" value="NZ_LDJL01000004.1"/>
</dbReference>
<evidence type="ECO:0000256" key="29">
    <source>
        <dbReference type="ARBA" id="ARBA00049031"/>
    </source>
</evidence>
<comment type="catalytic activity">
    <reaction evidence="28">
        <text>L-homoserine + NADP(+) = L-aspartate 4-semialdehyde + NADPH + H(+)</text>
        <dbReference type="Rhea" id="RHEA:15761"/>
        <dbReference type="ChEBI" id="CHEBI:15378"/>
        <dbReference type="ChEBI" id="CHEBI:57476"/>
        <dbReference type="ChEBI" id="CHEBI:57783"/>
        <dbReference type="ChEBI" id="CHEBI:58349"/>
        <dbReference type="ChEBI" id="CHEBI:537519"/>
        <dbReference type="EC" id="1.1.1.3"/>
    </reaction>
    <physiologicalReaction direction="right-to-left" evidence="28">
        <dbReference type="Rhea" id="RHEA:15763"/>
    </physiologicalReaction>
</comment>
<gene>
    <name evidence="32" type="ORF">ABB29_03415</name>
</gene>
<evidence type="ECO:0000256" key="21">
    <source>
        <dbReference type="ARBA" id="ARBA00023027"/>
    </source>
</evidence>
<dbReference type="InterPro" id="IPR036393">
    <property type="entry name" value="AceGlu_kinase-like_sf"/>
</dbReference>
<dbReference type="OrthoDB" id="9802241at2"/>
<comment type="function">
    <text evidence="26">Bifunctional aspartate kinase and homoserine dehydrogenase that catalyzes the first and the third steps toward the synthesis of lysine, methionine and threonine from aspartate.</text>
</comment>
<dbReference type="CDD" id="cd04257">
    <property type="entry name" value="AAK_AK-HSDH"/>
    <property type="match status" value="1"/>
</dbReference>
<keyword evidence="13" id="KW-0479">Metal-binding</keyword>
<evidence type="ECO:0000256" key="19">
    <source>
        <dbReference type="ARBA" id="ARBA00022946"/>
    </source>
</evidence>
<keyword evidence="11 30" id="KW-0808">Transferase</keyword>
<evidence type="ECO:0000256" key="20">
    <source>
        <dbReference type="ARBA" id="ARBA00023002"/>
    </source>
</evidence>
<dbReference type="FunFam" id="3.30.2130.10:FF:000001">
    <property type="entry name" value="Bifunctional aspartokinase/homoserine dehydrogenase"/>
    <property type="match status" value="1"/>
</dbReference>
<dbReference type="InterPro" id="IPR041743">
    <property type="entry name" value="AK-HSDH_N"/>
</dbReference>
<evidence type="ECO:0000256" key="12">
    <source>
        <dbReference type="ARBA" id="ARBA00022697"/>
    </source>
</evidence>
<dbReference type="Gene3D" id="3.30.360.10">
    <property type="entry name" value="Dihydrodipicolinate Reductase, domain 2"/>
    <property type="match status" value="1"/>
</dbReference>
<dbReference type="PIRSF" id="PIRSF000727">
    <property type="entry name" value="ThrA"/>
    <property type="match status" value="1"/>
</dbReference>
<dbReference type="InterPro" id="IPR045865">
    <property type="entry name" value="ACT-like_dom_sf"/>
</dbReference>
<dbReference type="EMBL" id="LDJL01000004">
    <property type="protein sequence ID" value="KRG70899.1"/>
    <property type="molecule type" value="Genomic_DNA"/>
</dbReference>
<evidence type="ECO:0000256" key="1">
    <source>
        <dbReference type="ARBA" id="ARBA00001920"/>
    </source>
</evidence>
<comment type="subunit">
    <text evidence="9 30">Homotetramer.</text>
</comment>
<evidence type="ECO:0000256" key="6">
    <source>
        <dbReference type="ARBA" id="ARBA00005139"/>
    </source>
</evidence>
<dbReference type="InterPro" id="IPR001341">
    <property type="entry name" value="Asp_kinase"/>
</dbReference>
<dbReference type="GO" id="GO:0005524">
    <property type="term" value="F:ATP binding"/>
    <property type="evidence" value="ECO:0007669"/>
    <property type="project" value="UniProtKB-UniRule"/>
</dbReference>
<evidence type="ECO:0000256" key="9">
    <source>
        <dbReference type="ARBA" id="ARBA00011881"/>
    </source>
</evidence>
<keyword evidence="25" id="KW-0511">Multifunctional enzyme</keyword>
<dbReference type="EC" id="1.1.1.3" evidence="30"/>
<accession>A0A0R0CZV9</accession>
<evidence type="ECO:0000256" key="8">
    <source>
        <dbReference type="ARBA" id="ARBA00010046"/>
    </source>
</evidence>
<keyword evidence="14" id="KW-0677">Repeat</keyword>
<keyword evidence="20 30" id="KW-0560">Oxidoreductase</keyword>
<evidence type="ECO:0000256" key="4">
    <source>
        <dbReference type="ARBA" id="ARBA00005056"/>
    </source>
</evidence>
<dbReference type="GO" id="GO:0046872">
    <property type="term" value="F:metal ion binding"/>
    <property type="evidence" value="ECO:0007669"/>
    <property type="project" value="UniProtKB-KW"/>
</dbReference>
<dbReference type="AlphaFoldDB" id="A0A0R0CZV9"/>
<evidence type="ECO:0000256" key="13">
    <source>
        <dbReference type="ARBA" id="ARBA00022723"/>
    </source>
</evidence>
<dbReference type="PATRIC" id="fig|344882.3.peg.2012"/>
<dbReference type="InterPro" id="IPR005106">
    <property type="entry name" value="Asp/hSer_DH_NAD-bd"/>
</dbReference>
<comment type="caution">
    <text evidence="32">The sequence shown here is derived from an EMBL/GenBank/DDBJ whole genome shotgun (WGS) entry which is preliminary data.</text>
</comment>
<comment type="pathway">
    <text evidence="3 30">Amino-acid biosynthesis; L-methionine biosynthesis via de novo pathway; L-homoserine from L-aspartate: step 1/3.</text>
</comment>
<evidence type="ECO:0000256" key="15">
    <source>
        <dbReference type="ARBA" id="ARBA00022741"/>
    </source>
</evidence>
<dbReference type="PROSITE" id="PS51671">
    <property type="entry name" value="ACT"/>
    <property type="match status" value="2"/>
</dbReference>
<evidence type="ECO:0000256" key="7">
    <source>
        <dbReference type="ARBA" id="ARBA00007952"/>
    </source>
</evidence>
<evidence type="ECO:0000256" key="17">
    <source>
        <dbReference type="ARBA" id="ARBA00022840"/>
    </source>
</evidence>
<evidence type="ECO:0000256" key="26">
    <source>
        <dbReference type="ARBA" id="ARBA00044938"/>
    </source>
</evidence>
<dbReference type="Proteomes" id="UP000052052">
    <property type="component" value="Unassembled WGS sequence"/>
</dbReference>
<dbReference type="FunFam" id="3.30.360.10:FF:000006">
    <property type="entry name" value="Bifunctional aspartokinase/homoserine dehydrogenase"/>
    <property type="match status" value="1"/>
</dbReference>
<comment type="cofactor">
    <cofactor evidence="1">
        <name>a metal cation</name>
        <dbReference type="ChEBI" id="CHEBI:25213"/>
    </cofactor>
</comment>
<keyword evidence="18 30" id="KW-0521">NADP</keyword>
<evidence type="ECO:0000313" key="33">
    <source>
        <dbReference type="Proteomes" id="UP000052052"/>
    </source>
</evidence>
<dbReference type="GO" id="GO:0009086">
    <property type="term" value="P:methionine biosynthetic process"/>
    <property type="evidence" value="ECO:0007669"/>
    <property type="project" value="UniProtKB-KW"/>
</dbReference>
<comment type="similarity">
    <text evidence="8 30">In the N-terminal section; belongs to the aspartokinase family.</text>
</comment>
<dbReference type="InterPro" id="IPR054352">
    <property type="entry name" value="ACT_Aspartokinase"/>
</dbReference>
<evidence type="ECO:0000256" key="30">
    <source>
        <dbReference type="PIRNR" id="PIRNR000727"/>
    </source>
</evidence>
<keyword evidence="12" id="KW-0791">Threonine biosynthesis</keyword>
<dbReference type="InterPro" id="IPR018042">
    <property type="entry name" value="Aspartate_kinase_CS"/>
</dbReference>
<evidence type="ECO:0000313" key="32">
    <source>
        <dbReference type="EMBL" id="KRG70899.1"/>
    </source>
</evidence>
<keyword evidence="21" id="KW-0520">NAD</keyword>
<dbReference type="UniPathway" id="UPA00050">
    <property type="reaction ID" value="UER00063"/>
</dbReference>
<dbReference type="SUPFAM" id="SSF53633">
    <property type="entry name" value="Carbamate kinase-like"/>
    <property type="match status" value="1"/>
</dbReference>
<dbReference type="InterPro" id="IPR001342">
    <property type="entry name" value="HDH_cat"/>
</dbReference>
<dbReference type="FunFam" id="3.40.50.720:FF:000083">
    <property type="entry name" value="Bifunctional aspartokinase/homoserine dehydrogenase"/>
    <property type="match status" value="1"/>
</dbReference>
<evidence type="ECO:0000256" key="25">
    <source>
        <dbReference type="ARBA" id="ARBA00023268"/>
    </source>
</evidence>
<dbReference type="InterPro" id="IPR001048">
    <property type="entry name" value="Asp/Glu/Uridylate_kinase"/>
</dbReference>
<evidence type="ECO:0000256" key="16">
    <source>
        <dbReference type="ARBA" id="ARBA00022777"/>
    </source>
</evidence>
<protein>
    <recommendedName>
        <fullName evidence="30">Bifunctional aspartokinase/homoserine dehydrogenase</fullName>
    </recommendedName>
    <domain>
        <recommendedName>
            <fullName evidence="30">Aspartokinase</fullName>
            <ecNumber evidence="30">2.7.2.4</ecNumber>
        </recommendedName>
    </domain>
    <domain>
        <recommendedName>
            <fullName evidence="30">Homoserine dehydrogenase</fullName>
            <ecNumber evidence="30">1.1.1.3</ecNumber>
        </recommendedName>
    </domain>
</protein>
<dbReference type="Pfam" id="PF22468">
    <property type="entry name" value="ACT_9"/>
    <property type="match status" value="2"/>
</dbReference>
<dbReference type="Pfam" id="PF03447">
    <property type="entry name" value="NAD_binding_3"/>
    <property type="match status" value="1"/>
</dbReference>
<keyword evidence="15 30" id="KW-0547">Nucleotide-binding</keyword>
<dbReference type="PROSITE" id="PS00324">
    <property type="entry name" value="ASPARTOKINASE"/>
    <property type="match status" value="1"/>
</dbReference>
<comment type="catalytic activity">
    <reaction evidence="29">
        <text>L-homoserine + NAD(+) = L-aspartate 4-semialdehyde + NADH + H(+)</text>
        <dbReference type="Rhea" id="RHEA:15757"/>
        <dbReference type="ChEBI" id="CHEBI:15378"/>
        <dbReference type="ChEBI" id="CHEBI:57476"/>
        <dbReference type="ChEBI" id="CHEBI:57540"/>
        <dbReference type="ChEBI" id="CHEBI:57945"/>
        <dbReference type="ChEBI" id="CHEBI:537519"/>
        <dbReference type="EC" id="1.1.1.3"/>
    </reaction>
    <physiologicalReaction direction="right-to-left" evidence="29">
        <dbReference type="Rhea" id="RHEA:15759"/>
    </physiologicalReaction>
</comment>
<dbReference type="Pfam" id="PF00696">
    <property type="entry name" value="AA_kinase"/>
    <property type="match status" value="1"/>
</dbReference>
<dbReference type="InterPro" id="IPR049638">
    <property type="entry name" value="AK-HD"/>
</dbReference>
<name>A0A0R0CZV9_9GAMM</name>
<evidence type="ECO:0000256" key="2">
    <source>
        <dbReference type="ARBA" id="ARBA00004766"/>
    </source>
</evidence>
<evidence type="ECO:0000256" key="3">
    <source>
        <dbReference type="ARBA" id="ARBA00004986"/>
    </source>
</evidence>
<reference evidence="32 33" key="1">
    <citation type="submission" date="2015-05" db="EMBL/GenBank/DDBJ databases">
        <title>Genome sequencing and analysis of members of genus Stenotrophomonas.</title>
        <authorList>
            <person name="Patil P.P."/>
            <person name="Midha S."/>
            <person name="Patil P.B."/>
        </authorList>
    </citation>
    <scope>NUCLEOTIDE SEQUENCE [LARGE SCALE GENOMIC DNA]</scope>
    <source>
        <strain evidence="32 33">DSM 21858</strain>
    </source>
</reference>
<dbReference type="PROSITE" id="PS01042">
    <property type="entry name" value="HOMOSER_DHGENASE"/>
    <property type="match status" value="1"/>
</dbReference>
<dbReference type="GO" id="GO:0009089">
    <property type="term" value="P:lysine biosynthetic process via diaminopimelate"/>
    <property type="evidence" value="ECO:0007669"/>
    <property type="project" value="UniProtKB-UniRule"/>
</dbReference>
<keyword evidence="10 30" id="KW-0028">Amino-acid biosynthesis</keyword>
<dbReference type="GO" id="GO:0009088">
    <property type="term" value="P:threonine biosynthetic process"/>
    <property type="evidence" value="ECO:0007669"/>
    <property type="project" value="UniProtKB-UniRule"/>
</dbReference>
<dbReference type="FunFam" id="3.40.1160.10:FF:000017">
    <property type="entry name" value="Bifunctional aspartokinase/homoserine dehydrogenase"/>
    <property type="match status" value="1"/>
</dbReference>
<evidence type="ECO:0000256" key="24">
    <source>
        <dbReference type="ARBA" id="ARBA00023167"/>
    </source>
</evidence>
<dbReference type="GO" id="GO:0009090">
    <property type="term" value="P:homoserine biosynthetic process"/>
    <property type="evidence" value="ECO:0007669"/>
    <property type="project" value="UniProtKB-ARBA"/>
</dbReference>
<dbReference type="SUPFAM" id="SSF55347">
    <property type="entry name" value="Glyceraldehyde-3-phosphate dehydrogenase-like, C-terminal domain"/>
    <property type="match status" value="1"/>
</dbReference>
<dbReference type="NCBIfam" id="NF007003">
    <property type="entry name" value="PRK09466.1"/>
    <property type="match status" value="1"/>
</dbReference>
<dbReference type="Gene3D" id="3.40.50.720">
    <property type="entry name" value="NAD(P)-binding Rossmann-like Domain"/>
    <property type="match status" value="1"/>
</dbReference>
<dbReference type="GO" id="GO:0050661">
    <property type="term" value="F:NADP binding"/>
    <property type="evidence" value="ECO:0007669"/>
    <property type="project" value="UniProtKB-UniRule"/>
</dbReference>
<evidence type="ECO:0000256" key="5">
    <source>
        <dbReference type="ARBA" id="ARBA00005062"/>
    </source>
</evidence>
<organism evidence="32 33">
    <name type="scientific">Pseudoxanthomonas dokdonensis</name>
    <dbReference type="NCBI Taxonomy" id="344882"/>
    <lineage>
        <taxon>Bacteria</taxon>
        <taxon>Pseudomonadati</taxon>
        <taxon>Pseudomonadota</taxon>
        <taxon>Gammaproteobacteria</taxon>
        <taxon>Lysobacterales</taxon>
        <taxon>Lysobacteraceae</taxon>
        <taxon>Pseudoxanthomonas</taxon>
    </lineage>
</organism>
<evidence type="ECO:0000256" key="27">
    <source>
        <dbReference type="ARBA" id="ARBA00048561"/>
    </source>
</evidence>
<keyword evidence="17 30" id="KW-0067">ATP-binding</keyword>
<comment type="pathway">
    <text evidence="6 30">Amino-acid biosynthesis; L-threonine biosynthesis; L-threonine from L-aspartate: step 1/5.</text>
</comment>
<dbReference type="Pfam" id="PF00742">
    <property type="entry name" value="Homoserine_dh"/>
    <property type="match status" value="1"/>
</dbReference>
<dbReference type="NCBIfam" id="NF006959">
    <property type="entry name" value="PRK09436.1"/>
    <property type="match status" value="1"/>
</dbReference>
<evidence type="ECO:0000256" key="23">
    <source>
        <dbReference type="ARBA" id="ARBA00023154"/>
    </source>
</evidence>
<keyword evidence="22" id="KW-0915">Sodium</keyword>
<dbReference type="SUPFAM" id="SSF51735">
    <property type="entry name" value="NAD(P)-binding Rossmann-fold domains"/>
    <property type="match status" value="1"/>
</dbReference>
<evidence type="ECO:0000259" key="31">
    <source>
        <dbReference type="PROSITE" id="PS51671"/>
    </source>
</evidence>
<proteinExistence type="inferred from homology"/>
<comment type="pathway">
    <text evidence="2 30">Amino-acid biosynthesis; L-lysine biosynthesis via DAP pathway; (S)-tetrahydrodipicolinate from L-aspartate: step 1/4.</text>
</comment>
<evidence type="ECO:0000256" key="18">
    <source>
        <dbReference type="ARBA" id="ARBA00022857"/>
    </source>
</evidence>
<keyword evidence="33" id="KW-1185">Reference proteome</keyword>
<keyword evidence="16 30" id="KW-0418">Kinase</keyword>
<dbReference type="Gene3D" id="3.40.1160.10">
    <property type="entry name" value="Acetylglutamate kinase-like"/>
    <property type="match status" value="1"/>
</dbReference>
<dbReference type="GO" id="GO:0004072">
    <property type="term" value="F:aspartate kinase activity"/>
    <property type="evidence" value="ECO:0007669"/>
    <property type="project" value="UniProtKB-UniRule"/>
</dbReference>
<dbReference type="Gene3D" id="3.30.2130.10">
    <property type="entry name" value="VC0802-like"/>
    <property type="match status" value="1"/>
</dbReference>
<dbReference type="InterPro" id="IPR002912">
    <property type="entry name" value="ACT_dom"/>
</dbReference>
<evidence type="ECO:0000256" key="22">
    <source>
        <dbReference type="ARBA" id="ARBA00023053"/>
    </source>
</evidence>
<keyword evidence="23" id="KW-0457">Lysine biosynthesis</keyword>
<dbReference type="NCBIfam" id="TIGR00657">
    <property type="entry name" value="asp_kinases"/>
    <property type="match status" value="1"/>
</dbReference>
<keyword evidence="24" id="KW-0486">Methionine biosynthesis</keyword>
<dbReference type="UniPathway" id="UPA00034">
    <property type="reaction ID" value="UER00015"/>
</dbReference>
<dbReference type="PANTHER" id="PTHR43070">
    <property type="match status" value="1"/>
</dbReference>
<dbReference type="InterPro" id="IPR011147">
    <property type="entry name" value="Bifunc_Aspkin/hSer_DH"/>
</dbReference>
<evidence type="ECO:0000256" key="28">
    <source>
        <dbReference type="ARBA" id="ARBA00048841"/>
    </source>
</evidence>
<dbReference type="PANTHER" id="PTHR43070:SF5">
    <property type="entry name" value="HOMOSERINE DEHYDROGENASE"/>
    <property type="match status" value="1"/>
</dbReference>
<dbReference type="InterPro" id="IPR036291">
    <property type="entry name" value="NAD(P)-bd_dom_sf"/>
</dbReference>